<dbReference type="AlphaFoldDB" id="A0A1F4XYX1"/>
<evidence type="ECO:0000256" key="4">
    <source>
        <dbReference type="ARBA" id="ARBA00035258"/>
    </source>
</evidence>
<sequence>MVNDPVSDLLVRLQNASRVGKTAISLPYSQMKMAIAEVLAKEGYVGGADKKNYSLVIPLVYKSGQPVITGVKRISKPSRRMYMGVRDVHPVKRGHGLLILSTPKGVMTGAQARQERVGGEALFEIW</sequence>
<protein>
    <recommendedName>
        <fullName evidence="4 5">Small ribosomal subunit protein uS8</fullName>
    </recommendedName>
</protein>
<dbReference type="InterPro" id="IPR047863">
    <property type="entry name" value="Ribosomal_uS8_CS"/>
</dbReference>
<dbReference type="SUPFAM" id="SSF56047">
    <property type="entry name" value="Ribosomal protein S8"/>
    <property type="match status" value="1"/>
</dbReference>
<dbReference type="GO" id="GO:0003735">
    <property type="term" value="F:structural constituent of ribosome"/>
    <property type="evidence" value="ECO:0007669"/>
    <property type="project" value="InterPro"/>
</dbReference>
<evidence type="ECO:0000256" key="1">
    <source>
        <dbReference type="ARBA" id="ARBA00006471"/>
    </source>
</evidence>
<name>A0A1F4XYX1_9BACT</name>
<dbReference type="PANTHER" id="PTHR11758">
    <property type="entry name" value="40S RIBOSOMAL PROTEIN S15A"/>
    <property type="match status" value="1"/>
</dbReference>
<dbReference type="PROSITE" id="PS00053">
    <property type="entry name" value="RIBOSOMAL_S8"/>
    <property type="match status" value="1"/>
</dbReference>
<proteinExistence type="inferred from homology"/>
<dbReference type="GO" id="GO:0006412">
    <property type="term" value="P:translation"/>
    <property type="evidence" value="ECO:0007669"/>
    <property type="project" value="UniProtKB-UniRule"/>
</dbReference>
<keyword evidence="3 5" id="KW-0687">Ribonucleoprotein</keyword>
<evidence type="ECO:0000256" key="2">
    <source>
        <dbReference type="ARBA" id="ARBA00022980"/>
    </source>
</evidence>
<dbReference type="GO" id="GO:0005840">
    <property type="term" value="C:ribosome"/>
    <property type="evidence" value="ECO:0007669"/>
    <property type="project" value="UniProtKB-KW"/>
</dbReference>
<dbReference type="FunFam" id="3.30.1490.10:FF:000001">
    <property type="entry name" value="30S ribosomal protein S8"/>
    <property type="match status" value="1"/>
</dbReference>
<keyword evidence="2 5" id="KW-0689">Ribosomal protein</keyword>
<evidence type="ECO:0000256" key="5">
    <source>
        <dbReference type="HAMAP-Rule" id="MF_01302"/>
    </source>
</evidence>
<reference evidence="7 8" key="1">
    <citation type="journal article" date="2016" name="Nat. Commun.">
        <title>Thousands of microbial genomes shed light on interconnected biogeochemical processes in an aquifer system.</title>
        <authorList>
            <person name="Anantharaman K."/>
            <person name="Brown C.T."/>
            <person name="Hug L.A."/>
            <person name="Sharon I."/>
            <person name="Castelle C.J."/>
            <person name="Probst A.J."/>
            <person name="Thomas B.C."/>
            <person name="Singh A."/>
            <person name="Wilkins M.J."/>
            <person name="Karaoz U."/>
            <person name="Brodie E.L."/>
            <person name="Williams K.H."/>
            <person name="Hubbard S.S."/>
            <person name="Banfield J.F."/>
        </authorList>
    </citation>
    <scope>NUCLEOTIDE SEQUENCE [LARGE SCALE GENOMIC DNA]</scope>
</reference>
<dbReference type="Gene3D" id="3.30.1370.30">
    <property type="match status" value="1"/>
</dbReference>
<dbReference type="HAMAP" id="MF_01302_B">
    <property type="entry name" value="Ribosomal_uS8_B"/>
    <property type="match status" value="1"/>
</dbReference>
<evidence type="ECO:0000256" key="3">
    <source>
        <dbReference type="ARBA" id="ARBA00023274"/>
    </source>
</evidence>
<comment type="subunit">
    <text evidence="5">Part of the 30S ribosomal subunit. Contacts proteins S5 and S12.</text>
</comment>
<comment type="similarity">
    <text evidence="1 5 6">Belongs to the universal ribosomal protein uS8 family.</text>
</comment>
<dbReference type="GO" id="GO:0005737">
    <property type="term" value="C:cytoplasm"/>
    <property type="evidence" value="ECO:0007669"/>
    <property type="project" value="UniProtKB-ARBA"/>
</dbReference>
<dbReference type="GO" id="GO:0019843">
    <property type="term" value="F:rRNA binding"/>
    <property type="evidence" value="ECO:0007669"/>
    <property type="project" value="UniProtKB-UniRule"/>
</dbReference>
<keyword evidence="5" id="KW-0694">RNA-binding</keyword>
<comment type="function">
    <text evidence="5">One of the primary rRNA binding proteins, it binds directly to 16S rRNA central domain where it helps coordinate assembly of the platform of the 30S subunit.</text>
</comment>
<evidence type="ECO:0000313" key="7">
    <source>
        <dbReference type="EMBL" id="OGC86788.1"/>
    </source>
</evidence>
<gene>
    <name evidence="5" type="primary">rpsH</name>
    <name evidence="7" type="ORF">A2949_00960</name>
</gene>
<comment type="caution">
    <text evidence="7">The sequence shown here is derived from an EMBL/GenBank/DDBJ whole genome shotgun (WGS) entry which is preliminary data.</text>
</comment>
<dbReference type="Pfam" id="PF00410">
    <property type="entry name" value="Ribosomal_S8"/>
    <property type="match status" value="1"/>
</dbReference>
<accession>A0A1F4XYX1</accession>
<dbReference type="NCBIfam" id="NF001109">
    <property type="entry name" value="PRK00136.1"/>
    <property type="match status" value="1"/>
</dbReference>
<dbReference type="EMBL" id="MEWZ01000014">
    <property type="protein sequence ID" value="OGC86788.1"/>
    <property type="molecule type" value="Genomic_DNA"/>
</dbReference>
<evidence type="ECO:0000256" key="6">
    <source>
        <dbReference type="RuleBase" id="RU003660"/>
    </source>
</evidence>
<dbReference type="InterPro" id="IPR035987">
    <property type="entry name" value="Ribosomal_uS8_sf"/>
</dbReference>
<dbReference type="Proteomes" id="UP000178585">
    <property type="component" value="Unassembled WGS sequence"/>
</dbReference>
<dbReference type="InterPro" id="IPR000630">
    <property type="entry name" value="Ribosomal_uS8"/>
</dbReference>
<organism evidence="7 8">
    <name type="scientific">Candidatus Adlerbacteria bacterium RIFCSPLOWO2_01_FULL_54_21b</name>
    <dbReference type="NCBI Taxonomy" id="1797245"/>
    <lineage>
        <taxon>Bacteria</taxon>
        <taxon>Candidatus Adleribacteriota</taxon>
    </lineage>
</organism>
<evidence type="ECO:0000313" key="8">
    <source>
        <dbReference type="Proteomes" id="UP000178585"/>
    </source>
</evidence>
<dbReference type="GO" id="GO:1990904">
    <property type="term" value="C:ribonucleoprotein complex"/>
    <property type="evidence" value="ECO:0007669"/>
    <property type="project" value="UniProtKB-KW"/>
</dbReference>
<dbReference type="Gene3D" id="3.30.1490.10">
    <property type="match status" value="1"/>
</dbReference>
<dbReference type="STRING" id="1797245.A2949_00960"/>
<keyword evidence="5" id="KW-0699">rRNA-binding</keyword>